<keyword evidence="3" id="KW-1185">Reference proteome</keyword>
<gene>
    <name evidence="2" type="ORF">RM545_12580</name>
</gene>
<name>A0ABU3CME9_9FLAO</name>
<proteinExistence type="predicted"/>
<dbReference type="Proteomes" id="UP001245285">
    <property type="component" value="Unassembled WGS sequence"/>
</dbReference>
<feature type="chain" id="PRO_5046785864" description="Outer membrane protein beta-barrel domain-containing protein" evidence="1">
    <location>
        <begin position="19"/>
        <end position="205"/>
    </location>
</feature>
<dbReference type="RefSeq" id="WP_311495634.1">
    <property type="nucleotide sequence ID" value="NZ_JAVRHO010000018.1"/>
</dbReference>
<protein>
    <recommendedName>
        <fullName evidence="4">Outer membrane protein beta-barrel domain-containing protein</fullName>
    </recommendedName>
</protein>
<dbReference type="PROSITE" id="PS51257">
    <property type="entry name" value="PROKAR_LIPOPROTEIN"/>
    <property type="match status" value="1"/>
</dbReference>
<evidence type="ECO:0000313" key="2">
    <source>
        <dbReference type="EMBL" id="MDT0647527.1"/>
    </source>
</evidence>
<comment type="caution">
    <text evidence="2">The sequence shown here is derived from an EMBL/GenBank/DDBJ whole genome shotgun (WGS) entry which is preliminary data.</text>
</comment>
<evidence type="ECO:0000256" key="1">
    <source>
        <dbReference type="SAM" id="SignalP"/>
    </source>
</evidence>
<keyword evidence="1" id="KW-0732">Signal</keyword>
<accession>A0ABU3CME9</accession>
<evidence type="ECO:0000313" key="3">
    <source>
        <dbReference type="Proteomes" id="UP001245285"/>
    </source>
</evidence>
<sequence>MRILLVLISVILFSSCYSQDTIKKTNPVLFGEIILGYGGSFGEFGGFAYGGSGNIQYEKHFFTIRHIENPQFQYGAVAIGLIGIPIVKSKFKNTELALLYGRRYVKNGRSLSFSGGISKNEFEAKFRDENDQSLKVVADHYGFAYELNVKWFKAKKKPYRIYAIIPVTKPTSFGRSFGFKLTGNISEHSYLGVAMTYGFGWHKEY</sequence>
<organism evidence="2 3">
    <name type="scientific">Autumnicola lenta</name>
    <dbReference type="NCBI Taxonomy" id="3075593"/>
    <lineage>
        <taxon>Bacteria</taxon>
        <taxon>Pseudomonadati</taxon>
        <taxon>Bacteroidota</taxon>
        <taxon>Flavobacteriia</taxon>
        <taxon>Flavobacteriales</taxon>
        <taxon>Flavobacteriaceae</taxon>
        <taxon>Autumnicola</taxon>
    </lineage>
</organism>
<reference evidence="2 3" key="1">
    <citation type="submission" date="2023-09" db="EMBL/GenBank/DDBJ databases">
        <authorList>
            <person name="Rey-Velasco X."/>
        </authorList>
    </citation>
    <scope>NUCLEOTIDE SEQUENCE [LARGE SCALE GENOMIC DNA]</scope>
    <source>
        <strain evidence="2 3">F260</strain>
    </source>
</reference>
<feature type="signal peptide" evidence="1">
    <location>
        <begin position="1"/>
        <end position="18"/>
    </location>
</feature>
<dbReference type="EMBL" id="JAVRHO010000018">
    <property type="protein sequence ID" value="MDT0647527.1"/>
    <property type="molecule type" value="Genomic_DNA"/>
</dbReference>
<evidence type="ECO:0008006" key="4">
    <source>
        <dbReference type="Google" id="ProtNLM"/>
    </source>
</evidence>